<dbReference type="Proteomes" id="UP001140206">
    <property type="component" value="Chromosome 3"/>
</dbReference>
<dbReference type="AlphaFoldDB" id="A0AAV8EWN0"/>
<accession>A0AAV8EWN0</accession>
<keyword evidence="2" id="KW-0540">Nuclease</keyword>
<feature type="domain" description="Endonuclease/exonuclease/phosphatase" evidence="1">
    <location>
        <begin position="6"/>
        <end position="216"/>
    </location>
</feature>
<proteinExistence type="predicted"/>
<evidence type="ECO:0000313" key="3">
    <source>
        <dbReference type="Proteomes" id="UP001140206"/>
    </source>
</evidence>
<dbReference type="InterPro" id="IPR036691">
    <property type="entry name" value="Endo/exonu/phosph_ase_sf"/>
</dbReference>
<dbReference type="InterPro" id="IPR005135">
    <property type="entry name" value="Endo/exonuclease/phosphatase"/>
</dbReference>
<name>A0AAV8EWN0_9POAL</name>
<dbReference type="GO" id="GO:0004519">
    <property type="term" value="F:endonuclease activity"/>
    <property type="evidence" value="ECO:0007669"/>
    <property type="project" value="UniProtKB-KW"/>
</dbReference>
<sequence>MNIIGWNCRGIGGPRKYQFIKDLLNSTQADILFLSETKASTDRMKKFIPTLPLKNHAFYASKGLSGGIALCWSDTINLQVLEVTQNHIWAKIIYPYKPPWYLIGVYGDPTRTYNKKFWDYLQQILLLNTPTCITGDFNAISSSGDKHGGNSKLKTDDISFQKFISNSGLLDLDFSGPAYTWVGRQHTSSPIFERLDRFLVTPTWLSRYPSSMVKHLPRIHSDHSPIILKTDGFKPIKKQFRVEHSWFLDKDFSSLCEHYWSSSQNSVRDMS</sequence>
<dbReference type="Pfam" id="PF03372">
    <property type="entry name" value="Exo_endo_phos"/>
    <property type="match status" value="1"/>
</dbReference>
<dbReference type="Gene3D" id="3.60.10.10">
    <property type="entry name" value="Endonuclease/exonuclease/phosphatase"/>
    <property type="match status" value="1"/>
</dbReference>
<comment type="caution">
    <text evidence="2">The sequence shown here is derived from an EMBL/GenBank/DDBJ whole genome shotgun (WGS) entry which is preliminary data.</text>
</comment>
<keyword evidence="2" id="KW-0255">Endonuclease</keyword>
<evidence type="ECO:0000259" key="1">
    <source>
        <dbReference type="Pfam" id="PF03372"/>
    </source>
</evidence>
<gene>
    <name evidence="2" type="ORF">LUZ62_066938</name>
</gene>
<reference evidence="2" key="1">
    <citation type="submission" date="2022-08" db="EMBL/GenBank/DDBJ databases">
        <authorList>
            <person name="Marques A."/>
        </authorList>
    </citation>
    <scope>NUCLEOTIDE SEQUENCE</scope>
    <source>
        <strain evidence="2">RhyPub2mFocal</strain>
        <tissue evidence="2">Leaves</tissue>
    </source>
</reference>
<keyword evidence="2" id="KW-0378">Hydrolase</keyword>
<evidence type="ECO:0000313" key="2">
    <source>
        <dbReference type="EMBL" id="KAJ4782681.1"/>
    </source>
</evidence>
<dbReference type="EMBL" id="JAMFTS010000003">
    <property type="protein sequence ID" value="KAJ4782681.1"/>
    <property type="molecule type" value="Genomic_DNA"/>
</dbReference>
<dbReference type="PANTHER" id="PTHR33710:SF79">
    <property type="entry name" value="OS06G0205337 PROTEIN"/>
    <property type="match status" value="1"/>
</dbReference>
<dbReference type="PANTHER" id="PTHR33710">
    <property type="entry name" value="BNAC02G09200D PROTEIN"/>
    <property type="match status" value="1"/>
</dbReference>
<protein>
    <submittedName>
        <fullName evidence="2">Endonuclease/exonuclease/phosphatase family protein</fullName>
    </submittedName>
</protein>
<organism evidence="2 3">
    <name type="scientific">Rhynchospora pubera</name>
    <dbReference type="NCBI Taxonomy" id="906938"/>
    <lineage>
        <taxon>Eukaryota</taxon>
        <taxon>Viridiplantae</taxon>
        <taxon>Streptophyta</taxon>
        <taxon>Embryophyta</taxon>
        <taxon>Tracheophyta</taxon>
        <taxon>Spermatophyta</taxon>
        <taxon>Magnoliopsida</taxon>
        <taxon>Liliopsida</taxon>
        <taxon>Poales</taxon>
        <taxon>Cyperaceae</taxon>
        <taxon>Cyperoideae</taxon>
        <taxon>Rhynchosporeae</taxon>
        <taxon>Rhynchospora</taxon>
    </lineage>
</organism>
<dbReference type="SUPFAM" id="SSF56219">
    <property type="entry name" value="DNase I-like"/>
    <property type="match status" value="1"/>
</dbReference>
<keyword evidence="3" id="KW-1185">Reference proteome</keyword>